<comment type="caution">
    <text evidence="1">The sequence shown here is derived from an EMBL/GenBank/DDBJ whole genome shotgun (WGS) entry which is preliminary data.</text>
</comment>
<name>A0ABT0Q5E9_9RHOB</name>
<proteinExistence type="predicted"/>
<evidence type="ECO:0008006" key="3">
    <source>
        <dbReference type="Google" id="ProtNLM"/>
    </source>
</evidence>
<gene>
    <name evidence="1" type="ORF">M3P21_16140</name>
</gene>
<keyword evidence="2" id="KW-1185">Reference proteome</keyword>
<reference evidence="1" key="1">
    <citation type="submission" date="2022-05" db="EMBL/GenBank/DDBJ databases">
        <authorList>
            <person name="Park J.-S."/>
        </authorList>
    </citation>
    <scope>NUCLEOTIDE SEQUENCE</scope>
    <source>
        <strain evidence="1">2012CJ41-6</strain>
    </source>
</reference>
<dbReference type="Proteomes" id="UP001203880">
    <property type="component" value="Unassembled WGS sequence"/>
</dbReference>
<sequence>MTDTGRYHGGLVFQGSEDGAIDRFGRIAAATLEDHGHMVERQTLVGAQEARIVTSQYLVTLTYGDALSTETRATRLDRVAGLNSRGETDGTQAKSRLSIILTPVSPELDDPDVSELILVVMLYRMVDLNSSESIEWLDSDVSLTVEQFMGAFANLSPKRGRDRKQIIVNNGERFAPIEEEVAELTTHYDYVSAHTPHCGRLGLVELSEEEALALSFRTEPLPAELEAIALEDQPENDIRRLTSWSMTGCLYFVSAPVAVSMAAVNLIKGEDFRLNTHVLALTSSIMIYKNTGMIDSVTSFFL</sequence>
<accession>A0ABT0Q5E9</accession>
<dbReference type="EMBL" id="JAMFMB010000021">
    <property type="protein sequence ID" value="MCL6285063.1"/>
    <property type="molecule type" value="Genomic_DNA"/>
</dbReference>
<evidence type="ECO:0000313" key="2">
    <source>
        <dbReference type="Proteomes" id="UP001203880"/>
    </source>
</evidence>
<organism evidence="1 2">
    <name type="scientific">Ruegeria spongiae</name>
    <dbReference type="NCBI Taxonomy" id="2942209"/>
    <lineage>
        <taxon>Bacteria</taxon>
        <taxon>Pseudomonadati</taxon>
        <taxon>Pseudomonadota</taxon>
        <taxon>Alphaproteobacteria</taxon>
        <taxon>Rhodobacterales</taxon>
        <taxon>Roseobacteraceae</taxon>
        <taxon>Ruegeria</taxon>
    </lineage>
</organism>
<protein>
    <recommendedName>
        <fullName evidence="3">DUF4238 domain-containing protein</fullName>
    </recommendedName>
</protein>
<dbReference type="RefSeq" id="WP_249711487.1">
    <property type="nucleotide sequence ID" value="NZ_JAMFMB010000021.1"/>
</dbReference>
<evidence type="ECO:0000313" key="1">
    <source>
        <dbReference type="EMBL" id="MCL6285063.1"/>
    </source>
</evidence>